<proteinExistence type="predicted"/>
<protein>
    <submittedName>
        <fullName evidence="7">Lipoprotein</fullName>
    </submittedName>
</protein>
<dbReference type="NCBIfam" id="NF047847">
    <property type="entry name" value="SS_mature_LptM"/>
    <property type="match status" value="1"/>
</dbReference>
<dbReference type="Pfam" id="PF13627">
    <property type="entry name" value="LptM_cons"/>
    <property type="match status" value="1"/>
</dbReference>
<dbReference type="EMBL" id="VPFL01000025">
    <property type="protein sequence ID" value="TXF10641.1"/>
    <property type="molecule type" value="Genomic_DNA"/>
</dbReference>
<keyword evidence="5" id="KW-0998">Cell outer membrane</keyword>
<evidence type="ECO:0000256" key="4">
    <source>
        <dbReference type="ARBA" id="ARBA00023139"/>
    </source>
</evidence>
<evidence type="ECO:0000313" key="7">
    <source>
        <dbReference type="EMBL" id="TXF10641.1"/>
    </source>
</evidence>
<evidence type="ECO:0000256" key="1">
    <source>
        <dbReference type="ARBA" id="ARBA00004459"/>
    </source>
</evidence>
<keyword evidence="4" id="KW-0564">Palmitate</keyword>
<accession>A0A5C7ES63</accession>
<evidence type="ECO:0000256" key="2">
    <source>
        <dbReference type="ARBA" id="ARBA00022729"/>
    </source>
</evidence>
<keyword evidence="3" id="KW-0472">Membrane</keyword>
<evidence type="ECO:0000256" key="5">
    <source>
        <dbReference type="ARBA" id="ARBA00023237"/>
    </source>
</evidence>
<dbReference type="AlphaFoldDB" id="A0A5C7ES63"/>
<gene>
    <name evidence="7" type="ORF">FR698_14300</name>
</gene>
<keyword evidence="6 7" id="KW-0449">Lipoprotein</keyword>
<reference evidence="7 8" key="1">
    <citation type="submission" date="2019-08" db="EMBL/GenBank/DDBJ databases">
        <title>Pelomicrobium methylotrophicum gen. nov., sp. nov. a moderately thermophilic, facultatively anaerobic, lithoautotrophic and methylotrophic bacterium isolated from a terrestrial mud volcano.</title>
        <authorList>
            <person name="Slobodkina G.B."/>
            <person name="Merkel A.Y."/>
            <person name="Slobodkin A.I."/>
        </authorList>
    </citation>
    <scope>NUCLEOTIDE SEQUENCE [LARGE SCALE GENOMIC DNA]</scope>
    <source>
        <strain evidence="7 8">SM250</strain>
    </source>
</reference>
<dbReference type="GO" id="GO:0009279">
    <property type="term" value="C:cell outer membrane"/>
    <property type="evidence" value="ECO:0007669"/>
    <property type="project" value="UniProtKB-SubCell"/>
</dbReference>
<evidence type="ECO:0000256" key="3">
    <source>
        <dbReference type="ARBA" id="ARBA00023136"/>
    </source>
</evidence>
<keyword evidence="2" id="KW-0732">Signal</keyword>
<dbReference type="InterPro" id="IPR032831">
    <property type="entry name" value="LptM_cons"/>
</dbReference>
<keyword evidence="8" id="KW-1185">Reference proteome</keyword>
<evidence type="ECO:0000256" key="6">
    <source>
        <dbReference type="ARBA" id="ARBA00023288"/>
    </source>
</evidence>
<comment type="subcellular location">
    <subcellularLocation>
        <location evidence="1">Cell outer membrane</location>
        <topology evidence="1">Lipid-anchor</topology>
    </subcellularLocation>
</comment>
<name>A0A5C7ES63_9PROT</name>
<dbReference type="InParanoid" id="A0A5C7ES63"/>
<sequence>MRVLVSLIVALAVLNGCGFKGPLYLPQEKGAPATAETSPQRK</sequence>
<evidence type="ECO:0000313" key="8">
    <source>
        <dbReference type="Proteomes" id="UP000321201"/>
    </source>
</evidence>
<comment type="caution">
    <text evidence="7">The sequence shown here is derived from an EMBL/GenBank/DDBJ whole genome shotgun (WGS) entry which is preliminary data.</text>
</comment>
<dbReference type="Proteomes" id="UP000321201">
    <property type="component" value="Unassembled WGS sequence"/>
</dbReference>
<organism evidence="7 8">
    <name type="scientific">Pelomicrobium methylotrophicum</name>
    <dbReference type="NCBI Taxonomy" id="2602750"/>
    <lineage>
        <taxon>Bacteria</taxon>
        <taxon>Pseudomonadati</taxon>
        <taxon>Pseudomonadota</taxon>
        <taxon>Hydrogenophilia</taxon>
        <taxon>Hydrogenophilia incertae sedis</taxon>
        <taxon>Pelomicrobium</taxon>
    </lineage>
</organism>